<dbReference type="Pfam" id="PF00126">
    <property type="entry name" value="HTH_1"/>
    <property type="match status" value="1"/>
</dbReference>
<evidence type="ECO:0000256" key="4">
    <source>
        <dbReference type="ARBA" id="ARBA00023159"/>
    </source>
</evidence>
<comment type="similarity">
    <text evidence="1">Belongs to the LysR transcriptional regulatory family.</text>
</comment>
<name>A0ABW5EFB4_9GAMM</name>
<dbReference type="PANTHER" id="PTHR30346:SF26">
    <property type="entry name" value="HYDROGEN PEROXIDE-INDUCIBLE GENES ACTIVATOR"/>
    <property type="match status" value="1"/>
</dbReference>
<dbReference type="CDD" id="cd08411">
    <property type="entry name" value="PBP2_OxyR"/>
    <property type="match status" value="1"/>
</dbReference>
<evidence type="ECO:0000256" key="2">
    <source>
        <dbReference type="ARBA" id="ARBA00023015"/>
    </source>
</evidence>
<dbReference type="PRINTS" id="PR00039">
    <property type="entry name" value="HTHLYSR"/>
</dbReference>
<feature type="domain" description="HTH lysR-type" evidence="6">
    <location>
        <begin position="8"/>
        <end position="65"/>
    </location>
</feature>
<keyword evidence="5" id="KW-0804">Transcription</keyword>
<dbReference type="Pfam" id="PF03466">
    <property type="entry name" value="LysR_substrate"/>
    <property type="match status" value="1"/>
</dbReference>
<evidence type="ECO:0000313" key="8">
    <source>
        <dbReference type="Proteomes" id="UP001597425"/>
    </source>
</evidence>
<evidence type="ECO:0000313" key="7">
    <source>
        <dbReference type="EMBL" id="MFD2312054.1"/>
    </source>
</evidence>
<gene>
    <name evidence="7" type="ORF">ACFSKX_16625</name>
</gene>
<dbReference type="PROSITE" id="PS50931">
    <property type="entry name" value="HTH_LYSR"/>
    <property type="match status" value="1"/>
</dbReference>
<keyword evidence="4" id="KW-0010">Activator</keyword>
<keyword evidence="2" id="KW-0805">Transcription regulation</keyword>
<evidence type="ECO:0000256" key="1">
    <source>
        <dbReference type="ARBA" id="ARBA00009437"/>
    </source>
</evidence>
<proteinExistence type="inferred from homology"/>
<comment type="caution">
    <text evidence="7">The sequence shown here is derived from an EMBL/GenBank/DDBJ whole genome shotgun (WGS) entry which is preliminary data.</text>
</comment>
<dbReference type="EMBL" id="JBHUJD010000028">
    <property type="protein sequence ID" value="MFD2312054.1"/>
    <property type="molecule type" value="Genomic_DNA"/>
</dbReference>
<keyword evidence="3" id="KW-0238">DNA-binding</keyword>
<dbReference type="InterPro" id="IPR036388">
    <property type="entry name" value="WH-like_DNA-bd_sf"/>
</dbReference>
<evidence type="ECO:0000256" key="5">
    <source>
        <dbReference type="ARBA" id="ARBA00023163"/>
    </source>
</evidence>
<dbReference type="Proteomes" id="UP001597425">
    <property type="component" value="Unassembled WGS sequence"/>
</dbReference>
<dbReference type="RefSeq" id="WP_265722951.1">
    <property type="nucleotide sequence ID" value="NZ_JAPIVK010000032.1"/>
</dbReference>
<organism evidence="7 8">
    <name type="scientific">Microbulbifer halophilus</name>
    <dbReference type="NCBI Taxonomy" id="453963"/>
    <lineage>
        <taxon>Bacteria</taxon>
        <taxon>Pseudomonadati</taxon>
        <taxon>Pseudomonadota</taxon>
        <taxon>Gammaproteobacteria</taxon>
        <taxon>Cellvibrionales</taxon>
        <taxon>Microbulbiferaceae</taxon>
        <taxon>Microbulbifer</taxon>
    </lineage>
</organism>
<dbReference type="SUPFAM" id="SSF46785">
    <property type="entry name" value="Winged helix' DNA-binding domain"/>
    <property type="match status" value="1"/>
</dbReference>
<dbReference type="Gene3D" id="1.10.10.10">
    <property type="entry name" value="Winged helix-like DNA-binding domain superfamily/Winged helix DNA-binding domain"/>
    <property type="match status" value="1"/>
</dbReference>
<protein>
    <submittedName>
        <fullName evidence="7">Hydrogen peroxide-inducible genes activator</fullName>
    </submittedName>
</protein>
<dbReference type="PANTHER" id="PTHR30346">
    <property type="entry name" value="TRANSCRIPTIONAL DUAL REGULATOR HCAR-RELATED"/>
    <property type="match status" value="1"/>
</dbReference>
<evidence type="ECO:0000259" key="6">
    <source>
        <dbReference type="PROSITE" id="PS50931"/>
    </source>
</evidence>
<accession>A0ABW5EFB4</accession>
<keyword evidence="8" id="KW-1185">Reference proteome</keyword>
<sequence>MVSTQSTPTLKQLQYFAAIANRASYRRAAEELGVSQPALTTQIAALESALGVSLFERSRAGTLLTPEGRDLLDPARQILLAMREFRASADVIAQGHGATYKLGVPPTVGPYLLPNVLPELHARYSDLKLYVREAPPRLLQRELAEGAYDLAILPLPVAADGLAVEPLFTEPLKFVVPSDHRLAGKAEVTPSQLRGEKVLTLEEQHHFHHEVQEICQQLGAQLQRDYEGTSLDTLRQMVVMGLGVAFLPGLYVHSEMHKPEALHVSELKANPIFRQHGLVWRASAPGRRLFRDLAAYLRETIRQRLGDVVAVSGN</sequence>
<dbReference type="Gene3D" id="3.40.190.10">
    <property type="entry name" value="Periplasmic binding protein-like II"/>
    <property type="match status" value="2"/>
</dbReference>
<dbReference type="InterPro" id="IPR036390">
    <property type="entry name" value="WH_DNA-bd_sf"/>
</dbReference>
<reference evidence="8" key="1">
    <citation type="journal article" date="2019" name="Int. J. Syst. Evol. Microbiol.">
        <title>The Global Catalogue of Microorganisms (GCM) 10K type strain sequencing project: providing services to taxonomists for standard genome sequencing and annotation.</title>
        <authorList>
            <consortium name="The Broad Institute Genomics Platform"/>
            <consortium name="The Broad Institute Genome Sequencing Center for Infectious Disease"/>
            <person name="Wu L."/>
            <person name="Ma J."/>
        </authorList>
    </citation>
    <scope>NUCLEOTIDE SEQUENCE [LARGE SCALE GENOMIC DNA]</scope>
    <source>
        <strain evidence="8">KCTC 12848</strain>
    </source>
</reference>
<evidence type="ECO:0000256" key="3">
    <source>
        <dbReference type="ARBA" id="ARBA00023125"/>
    </source>
</evidence>
<dbReference type="SUPFAM" id="SSF53850">
    <property type="entry name" value="Periplasmic binding protein-like II"/>
    <property type="match status" value="1"/>
</dbReference>
<dbReference type="InterPro" id="IPR005119">
    <property type="entry name" value="LysR_subst-bd"/>
</dbReference>
<dbReference type="InterPro" id="IPR000847">
    <property type="entry name" value="LysR_HTH_N"/>
</dbReference>